<feature type="region of interest" description="Disordered" evidence="1">
    <location>
        <begin position="184"/>
        <end position="321"/>
    </location>
</feature>
<dbReference type="AlphaFoldDB" id="A0A061FHS0"/>
<dbReference type="Gramene" id="EOY14024">
    <property type="protein sequence ID" value="EOY14024"/>
    <property type="gene ID" value="TCM_033069"/>
</dbReference>
<dbReference type="InterPro" id="IPR005162">
    <property type="entry name" value="Retrotrans_gag_dom"/>
</dbReference>
<dbReference type="InParanoid" id="A0A061FHS0"/>
<keyword evidence="4" id="KW-1185">Reference proteome</keyword>
<proteinExistence type="predicted"/>
<evidence type="ECO:0000313" key="3">
    <source>
        <dbReference type="EMBL" id="EOY14024.1"/>
    </source>
</evidence>
<evidence type="ECO:0000256" key="1">
    <source>
        <dbReference type="SAM" id="MobiDB-lite"/>
    </source>
</evidence>
<reference evidence="3 4" key="1">
    <citation type="journal article" date="2013" name="Genome Biol.">
        <title>The genome sequence of the most widely cultivated cacao type and its use to identify candidate genes regulating pod color.</title>
        <authorList>
            <person name="Motamayor J.C."/>
            <person name="Mockaitis K."/>
            <person name="Schmutz J."/>
            <person name="Haiminen N."/>
            <person name="Iii D.L."/>
            <person name="Cornejo O."/>
            <person name="Findley S.D."/>
            <person name="Zheng P."/>
            <person name="Utro F."/>
            <person name="Royaert S."/>
            <person name="Saski C."/>
            <person name="Jenkins J."/>
            <person name="Podicheti R."/>
            <person name="Zhao M."/>
            <person name="Scheffler B.E."/>
            <person name="Stack J.C."/>
            <person name="Feltus F.A."/>
            <person name="Mustiga G.M."/>
            <person name="Amores F."/>
            <person name="Phillips W."/>
            <person name="Marelli J.P."/>
            <person name="May G.D."/>
            <person name="Shapiro H."/>
            <person name="Ma J."/>
            <person name="Bustamante C.D."/>
            <person name="Schnell R.J."/>
            <person name="Main D."/>
            <person name="Gilbert D."/>
            <person name="Parida L."/>
            <person name="Kuhn D.N."/>
        </authorList>
    </citation>
    <scope>NUCLEOTIDE SEQUENCE [LARGE SCALE GENOMIC DNA]</scope>
    <source>
        <strain evidence="4">cv. Matina 1-6</strain>
    </source>
</reference>
<dbReference type="Pfam" id="PF03732">
    <property type="entry name" value="Retrotrans_gag"/>
    <property type="match status" value="1"/>
</dbReference>
<evidence type="ECO:0000259" key="2">
    <source>
        <dbReference type="Pfam" id="PF03732"/>
    </source>
</evidence>
<feature type="compositionally biased region" description="Polar residues" evidence="1">
    <location>
        <begin position="293"/>
        <end position="306"/>
    </location>
</feature>
<dbReference type="HOGENOM" id="CLU_1047367_0_0_1"/>
<organism evidence="3 4">
    <name type="scientific">Theobroma cacao</name>
    <name type="common">Cacao</name>
    <name type="synonym">Cocoa</name>
    <dbReference type="NCBI Taxonomy" id="3641"/>
    <lineage>
        <taxon>Eukaryota</taxon>
        <taxon>Viridiplantae</taxon>
        <taxon>Streptophyta</taxon>
        <taxon>Embryophyta</taxon>
        <taxon>Tracheophyta</taxon>
        <taxon>Spermatophyta</taxon>
        <taxon>Magnoliopsida</taxon>
        <taxon>eudicotyledons</taxon>
        <taxon>Gunneridae</taxon>
        <taxon>Pentapetalae</taxon>
        <taxon>rosids</taxon>
        <taxon>malvids</taxon>
        <taxon>Malvales</taxon>
        <taxon>Malvaceae</taxon>
        <taxon>Byttnerioideae</taxon>
        <taxon>Theobroma</taxon>
    </lineage>
</organism>
<dbReference type="PANTHER" id="PTHR34482">
    <property type="entry name" value="DNA DAMAGE-INDUCIBLE PROTEIN 1-LIKE"/>
    <property type="match status" value="1"/>
</dbReference>
<evidence type="ECO:0000313" key="4">
    <source>
        <dbReference type="Proteomes" id="UP000026915"/>
    </source>
</evidence>
<dbReference type="Proteomes" id="UP000026915">
    <property type="component" value="Chromosome 7"/>
</dbReference>
<dbReference type="EMBL" id="CM001885">
    <property type="protein sequence ID" value="EOY14024.1"/>
    <property type="molecule type" value="Genomic_DNA"/>
</dbReference>
<protein>
    <recommendedName>
        <fullName evidence="2">Retrotransposon gag domain-containing protein</fullName>
    </recommendedName>
</protein>
<gene>
    <name evidence="3" type="ORF">TCM_033069</name>
</gene>
<dbReference type="PANTHER" id="PTHR34482:SF36">
    <property type="entry name" value="RETROTRANSPOSON GAG DOMAIN-CONTAINING PROTEIN"/>
    <property type="match status" value="1"/>
</dbReference>
<feature type="compositionally biased region" description="Polar residues" evidence="1">
    <location>
        <begin position="231"/>
        <end position="278"/>
    </location>
</feature>
<feature type="domain" description="Retrotransposon gag" evidence="2">
    <location>
        <begin position="89"/>
        <end position="172"/>
    </location>
</feature>
<feature type="compositionally biased region" description="Basic and acidic residues" evidence="1">
    <location>
        <begin position="217"/>
        <end position="228"/>
    </location>
</feature>
<accession>A0A061FHS0</accession>
<name>A0A061FHS0_THECC</name>
<sequence>MMAARMDDIQKVVEGRPTVQESPSSQGQAECQHLEVEKGHLEISLPDFLKLKPSSFSRSDASEKSQIFLNKMEEICKALGCSSVRLVELAAFRLEDVAQEWYSSLCRGRPTDAAPLTWSEFSTAILDQFLPLSVPNARAGEFEALVQTSSMTVSDYDIKFTQLSRTYSAAVDYAQWIKMRTNESRAVKDKAKRAKTKGYQSHRNFSSGISSSSHQGPQRESRLPERGSDVASANDSRQSSQVINPCSTCGRNFPMTHQSQGSARGTTQPVSSASSVVTLSDREASGSRGRGAVTSSQGRPSKSGRQSFAGRGQARVYALTP</sequence>